<dbReference type="SMART" id="SM00052">
    <property type="entry name" value="EAL"/>
    <property type="match status" value="1"/>
</dbReference>
<dbReference type="PROSITE" id="PS50883">
    <property type="entry name" value="EAL"/>
    <property type="match status" value="1"/>
</dbReference>
<dbReference type="KEGG" id="cate:C2869_21615"/>
<dbReference type="InterPro" id="IPR035919">
    <property type="entry name" value="EAL_sf"/>
</dbReference>
<dbReference type="PANTHER" id="PTHR33121:SF79">
    <property type="entry name" value="CYCLIC DI-GMP PHOSPHODIESTERASE PDED-RELATED"/>
    <property type="match status" value="1"/>
</dbReference>
<feature type="transmembrane region" description="Helical" evidence="1">
    <location>
        <begin position="180"/>
        <end position="202"/>
    </location>
</feature>
<evidence type="ECO:0000313" key="5">
    <source>
        <dbReference type="Proteomes" id="UP000244441"/>
    </source>
</evidence>
<feature type="transmembrane region" description="Helical" evidence="1">
    <location>
        <begin position="209"/>
        <end position="226"/>
    </location>
</feature>
<dbReference type="SUPFAM" id="SSF141868">
    <property type="entry name" value="EAL domain-like"/>
    <property type="match status" value="1"/>
</dbReference>
<dbReference type="Pfam" id="PF07695">
    <property type="entry name" value="7TMR-DISM_7TM"/>
    <property type="match status" value="1"/>
</dbReference>
<proteinExistence type="predicted"/>
<name>A0A2S0VXB5_9ALTE</name>
<organism evidence="4 5">
    <name type="scientific">Saccharobesus litoralis</name>
    <dbReference type="NCBI Taxonomy" id="2172099"/>
    <lineage>
        <taxon>Bacteria</taxon>
        <taxon>Pseudomonadati</taxon>
        <taxon>Pseudomonadota</taxon>
        <taxon>Gammaproteobacteria</taxon>
        <taxon>Alteromonadales</taxon>
        <taxon>Alteromonadaceae</taxon>
        <taxon>Saccharobesus</taxon>
    </lineage>
</organism>
<dbReference type="SUPFAM" id="SSF55073">
    <property type="entry name" value="Nucleotide cyclase"/>
    <property type="match status" value="1"/>
</dbReference>
<dbReference type="Proteomes" id="UP000244441">
    <property type="component" value="Chromosome"/>
</dbReference>
<dbReference type="PANTHER" id="PTHR33121">
    <property type="entry name" value="CYCLIC DI-GMP PHOSPHODIESTERASE PDEF"/>
    <property type="match status" value="1"/>
</dbReference>
<keyword evidence="1" id="KW-0472">Membrane</keyword>
<dbReference type="EMBL" id="CP026604">
    <property type="protein sequence ID" value="AWB68838.1"/>
    <property type="molecule type" value="Genomic_DNA"/>
</dbReference>
<accession>A0A2S0VXB5</accession>
<dbReference type="InterPro" id="IPR001633">
    <property type="entry name" value="EAL_dom"/>
</dbReference>
<dbReference type="InterPro" id="IPR000160">
    <property type="entry name" value="GGDEF_dom"/>
</dbReference>
<dbReference type="CDD" id="cd01948">
    <property type="entry name" value="EAL"/>
    <property type="match status" value="1"/>
</dbReference>
<feature type="transmembrane region" description="Helical" evidence="1">
    <location>
        <begin position="277"/>
        <end position="295"/>
    </location>
</feature>
<dbReference type="Pfam" id="PF00563">
    <property type="entry name" value="EAL"/>
    <property type="match status" value="1"/>
</dbReference>
<dbReference type="OrthoDB" id="6279314at2"/>
<dbReference type="SMART" id="SM00267">
    <property type="entry name" value="GGDEF"/>
    <property type="match status" value="1"/>
</dbReference>
<dbReference type="InterPro" id="IPR050706">
    <property type="entry name" value="Cyclic-di-GMP_PDE-like"/>
</dbReference>
<dbReference type="RefSeq" id="WP_108604891.1">
    <property type="nucleotide sequence ID" value="NZ_CP026604.1"/>
</dbReference>
<dbReference type="GO" id="GO:0071111">
    <property type="term" value="F:cyclic-guanylate-specific phosphodiesterase activity"/>
    <property type="evidence" value="ECO:0007669"/>
    <property type="project" value="InterPro"/>
</dbReference>
<dbReference type="Gene3D" id="3.20.20.450">
    <property type="entry name" value="EAL domain"/>
    <property type="match status" value="1"/>
</dbReference>
<keyword evidence="5" id="KW-1185">Reference proteome</keyword>
<evidence type="ECO:0000256" key="1">
    <source>
        <dbReference type="SAM" id="Phobius"/>
    </source>
</evidence>
<dbReference type="Gene3D" id="2.60.40.2380">
    <property type="match status" value="1"/>
</dbReference>
<evidence type="ECO:0000313" key="4">
    <source>
        <dbReference type="EMBL" id="AWB68838.1"/>
    </source>
</evidence>
<feature type="transmembrane region" description="Helical" evidence="1">
    <location>
        <begin position="301"/>
        <end position="320"/>
    </location>
</feature>
<feature type="transmembrane region" description="Helical" evidence="1">
    <location>
        <begin position="332"/>
        <end position="355"/>
    </location>
</feature>
<feature type="signal peptide" evidence="2">
    <location>
        <begin position="1"/>
        <end position="22"/>
    </location>
</feature>
<dbReference type="Gene3D" id="3.30.70.270">
    <property type="match status" value="1"/>
</dbReference>
<dbReference type="AlphaFoldDB" id="A0A2S0VXB5"/>
<gene>
    <name evidence="4" type="ORF">C2869_21615</name>
</gene>
<reference evidence="4 5" key="1">
    <citation type="submission" date="2018-01" db="EMBL/GenBank/DDBJ databases">
        <title>Genome sequence of a Cantenovulum-like bacteria.</title>
        <authorList>
            <person name="Tan W.R."/>
            <person name="Lau N.-S."/>
            <person name="Go F."/>
            <person name="Amirul A.-A.A."/>
        </authorList>
    </citation>
    <scope>NUCLEOTIDE SEQUENCE [LARGE SCALE GENOMIC DNA]</scope>
    <source>
        <strain evidence="4 5">CCB-QB4</strain>
    </source>
</reference>
<feature type="chain" id="PRO_5015782546" description="EAL domain-containing protein" evidence="2">
    <location>
        <begin position="23"/>
        <end position="830"/>
    </location>
</feature>
<feature type="domain" description="EAL" evidence="3">
    <location>
        <begin position="573"/>
        <end position="827"/>
    </location>
</feature>
<keyword evidence="2" id="KW-0732">Signal</keyword>
<dbReference type="Pfam" id="PF00990">
    <property type="entry name" value="GGDEF"/>
    <property type="match status" value="1"/>
</dbReference>
<evidence type="ECO:0000259" key="3">
    <source>
        <dbReference type="PROSITE" id="PS50883"/>
    </source>
</evidence>
<sequence>MTNTLKASWLLLFICLSSFTQANTIQFDISQPSQAIGEQLGFIYDPDQYLTPTEALALIAEQNNNSQEFLNFVEAGKTIWFSANIQLRNSQAQLAFIELQNNKSPQIDFYLYKENQLIKSQQYPSQDKRQGHFYQKPNFEFELHPNETVTLLYRVKYATNGLRPVLWDKASYNTSLMLRIPLITTFLGILAGLAIYNLILFFSLKQNVFFCYFAYVSATLGWRFLFSDHSSAFLPANLNLWTLQAASTLVMIAILSAALFCYYFFEKNNIEPKAQMTLKGAMLLTTLCAFTSLFTTAQFDLVMIGLTTVIVAATCLWVAITAWYKGQSTAKYYIISWFPLVVAGIYTQLSLWHLVPNFDNRALLIDIAILLEAILLTLALSDKLKRAELEATYYSSFDPVTQLPNHNSVIASLAKYQEHTSFTLLLIDIQRIRLIQHTLGLNAGNQVLTILARRLNDWSQTQSQLLNFDSPHANKRKVGQLERGYMVLAYQGNLKNLDTIIGDIRLLIQQPIDYQSLHLECDSHIGVLFSDYYQDCHIENLIQNVSIAANIATSKQLPYILYSDEKNLFSERRLALMGELKKALHNQTELHLVLQPQIRLSDKQVHGAEALLRWRHKEHGLIAPSEFIPLAEEAGIITDISLWVIEEALQLNHLICNTNPDHVISVNISAQDLEQPNFVAKLTQLVNNSPVANHQLLLEVTESAMMNNPGDAHLALAQINQLGVKTSIDDFGTGYSSLSYLSLLPVNELKIDKRFVLDISAKTQNYTITETILNLSQNLGLQSVAEGIEDADALYTLRDLGCDYGQGYYISKPLSLPDYLNWLANHLARI</sequence>
<dbReference type="InterPro" id="IPR043128">
    <property type="entry name" value="Rev_trsase/Diguanyl_cyclase"/>
</dbReference>
<keyword evidence="1" id="KW-0812">Transmembrane</keyword>
<dbReference type="Pfam" id="PF07696">
    <property type="entry name" value="7TMR-DISMED2"/>
    <property type="match status" value="1"/>
</dbReference>
<dbReference type="InterPro" id="IPR011622">
    <property type="entry name" value="7TMR_DISM_rcpt_extracell_dom2"/>
</dbReference>
<protein>
    <recommendedName>
        <fullName evidence="3">EAL domain-containing protein</fullName>
    </recommendedName>
</protein>
<feature type="transmembrane region" description="Helical" evidence="1">
    <location>
        <begin position="246"/>
        <end position="265"/>
    </location>
</feature>
<evidence type="ECO:0000256" key="2">
    <source>
        <dbReference type="SAM" id="SignalP"/>
    </source>
</evidence>
<dbReference type="InterPro" id="IPR011623">
    <property type="entry name" value="7TMR_DISM_rcpt_extracell_dom1"/>
</dbReference>
<dbReference type="InterPro" id="IPR029787">
    <property type="entry name" value="Nucleotide_cyclase"/>
</dbReference>
<keyword evidence="1" id="KW-1133">Transmembrane helix</keyword>